<sequence>MRQALLLLLLLAETLSLTDARAMRLVLSDPISGDARRGVCHTRPARLLRIQLGSGFNQTLMSLAEPDQGKGKDDQTPAEGIRNTGTGSARHSAPPANGKVALQRLLQRALEASTAAGSDGSSSADDSSHSTHSRHRPIRGDANYFAQNNATSANSPMPWSCQMETVWRKMPPGIFPPYVQTGRCVQRSCMFGACECVPKKYVMKILKRVPDVCNPIPGVGDRTRYEDAWAVSRIKVTVHCECSRRRTRQRKKAVAAS</sequence>
<evidence type="ECO:0000313" key="3">
    <source>
        <dbReference type="EMBL" id="KAK2179649.1"/>
    </source>
</evidence>
<dbReference type="Proteomes" id="UP001209878">
    <property type="component" value="Unassembled WGS sequence"/>
</dbReference>
<protein>
    <recommendedName>
        <fullName evidence="5">CTCK domain-containing protein</fullName>
    </recommendedName>
</protein>
<proteinExistence type="predicted"/>
<feature type="signal peptide" evidence="2">
    <location>
        <begin position="1"/>
        <end position="20"/>
    </location>
</feature>
<evidence type="ECO:0000256" key="1">
    <source>
        <dbReference type="SAM" id="MobiDB-lite"/>
    </source>
</evidence>
<reference evidence="3" key="1">
    <citation type="journal article" date="2023" name="Mol. Biol. Evol.">
        <title>Third-Generation Sequencing Reveals the Adaptive Role of the Epigenome in Three Deep-Sea Polychaetes.</title>
        <authorList>
            <person name="Perez M."/>
            <person name="Aroh O."/>
            <person name="Sun Y."/>
            <person name="Lan Y."/>
            <person name="Juniper S.K."/>
            <person name="Young C.R."/>
            <person name="Angers B."/>
            <person name="Qian P.Y."/>
        </authorList>
    </citation>
    <scope>NUCLEOTIDE SEQUENCE</scope>
    <source>
        <strain evidence="3">R07B-5</strain>
    </source>
</reference>
<dbReference type="EMBL" id="JAODUO010000479">
    <property type="protein sequence ID" value="KAK2179649.1"/>
    <property type="molecule type" value="Genomic_DNA"/>
</dbReference>
<accession>A0AAD9NUA2</accession>
<keyword evidence="2" id="KW-0732">Signal</keyword>
<name>A0AAD9NUA2_RIDPI</name>
<dbReference type="Gene3D" id="2.10.90.10">
    <property type="entry name" value="Cystine-knot cytokines"/>
    <property type="match status" value="1"/>
</dbReference>
<dbReference type="InterPro" id="IPR029034">
    <property type="entry name" value="Cystine-knot_cytokine"/>
</dbReference>
<keyword evidence="4" id="KW-1185">Reference proteome</keyword>
<organism evidence="3 4">
    <name type="scientific">Ridgeia piscesae</name>
    <name type="common">Tubeworm</name>
    <dbReference type="NCBI Taxonomy" id="27915"/>
    <lineage>
        <taxon>Eukaryota</taxon>
        <taxon>Metazoa</taxon>
        <taxon>Spiralia</taxon>
        <taxon>Lophotrochozoa</taxon>
        <taxon>Annelida</taxon>
        <taxon>Polychaeta</taxon>
        <taxon>Sedentaria</taxon>
        <taxon>Canalipalpata</taxon>
        <taxon>Sabellida</taxon>
        <taxon>Siboglinidae</taxon>
        <taxon>Ridgeia</taxon>
    </lineage>
</organism>
<feature type="region of interest" description="Disordered" evidence="1">
    <location>
        <begin position="111"/>
        <end position="140"/>
    </location>
</feature>
<comment type="caution">
    <text evidence="3">The sequence shown here is derived from an EMBL/GenBank/DDBJ whole genome shotgun (WGS) entry which is preliminary data.</text>
</comment>
<evidence type="ECO:0000313" key="4">
    <source>
        <dbReference type="Proteomes" id="UP001209878"/>
    </source>
</evidence>
<dbReference type="PANTHER" id="PTHR39940:SF1">
    <property type="entry name" value="PROTHORACICOTROPIC HORMONE, ISOFORM F"/>
    <property type="match status" value="1"/>
</dbReference>
<feature type="chain" id="PRO_5042010739" description="CTCK domain-containing protein" evidence="2">
    <location>
        <begin position="21"/>
        <end position="257"/>
    </location>
</feature>
<evidence type="ECO:0008006" key="5">
    <source>
        <dbReference type="Google" id="ProtNLM"/>
    </source>
</evidence>
<feature type="region of interest" description="Disordered" evidence="1">
    <location>
        <begin position="63"/>
        <end position="96"/>
    </location>
</feature>
<dbReference type="InterPro" id="IPR052876">
    <property type="entry name" value="Insect_Hormone_Regulators"/>
</dbReference>
<gene>
    <name evidence="3" type="ORF">NP493_478g02020</name>
</gene>
<dbReference type="SUPFAM" id="SSF57501">
    <property type="entry name" value="Cystine-knot cytokines"/>
    <property type="match status" value="1"/>
</dbReference>
<feature type="compositionally biased region" description="Low complexity" evidence="1">
    <location>
        <begin position="111"/>
        <end position="125"/>
    </location>
</feature>
<dbReference type="PANTHER" id="PTHR39940">
    <property type="entry name" value="PROTHORACICOTROPIC HORMONE, ISOFORM F"/>
    <property type="match status" value="1"/>
</dbReference>
<dbReference type="AlphaFoldDB" id="A0AAD9NUA2"/>
<evidence type="ECO:0000256" key="2">
    <source>
        <dbReference type="SAM" id="SignalP"/>
    </source>
</evidence>